<feature type="domain" description="Histidine kinase" evidence="11">
    <location>
        <begin position="919"/>
        <end position="1016"/>
    </location>
</feature>
<dbReference type="SUPFAM" id="SSF47384">
    <property type="entry name" value="Homodimeric domain of signal transducing histidine kinase"/>
    <property type="match status" value="1"/>
</dbReference>
<keyword evidence="6 13" id="KW-0418">Kinase</keyword>
<dbReference type="CDD" id="cd16922">
    <property type="entry name" value="HATPase_EvgS-ArcB-TorS-like"/>
    <property type="match status" value="1"/>
</dbReference>
<dbReference type="SUPFAM" id="SSF49785">
    <property type="entry name" value="Galactose-binding domain-like"/>
    <property type="match status" value="1"/>
</dbReference>
<gene>
    <name evidence="13" type="ORF">B5M42_14070</name>
</gene>
<evidence type="ECO:0000256" key="8">
    <source>
        <dbReference type="ARBA" id="ARBA00023012"/>
    </source>
</evidence>
<evidence type="ECO:0000256" key="2">
    <source>
        <dbReference type="ARBA" id="ARBA00012438"/>
    </source>
</evidence>
<dbReference type="InterPro" id="IPR004358">
    <property type="entry name" value="Sig_transdc_His_kin-like_C"/>
</dbReference>
<evidence type="ECO:0000313" key="13">
    <source>
        <dbReference type="EMBL" id="TFE86781.1"/>
    </source>
</evidence>
<dbReference type="InterPro" id="IPR005467">
    <property type="entry name" value="His_kinase_dom"/>
</dbReference>
<dbReference type="InterPro" id="IPR011006">
    <property type="entry name" value="CheY-like_superfamily"/>
</dbReference>
<name>A0A4Y8Q0F5_9BACL</name>
<feature type="modified residue" description="4-aspartylphosphate" evidence="9">
    <location>
        <position position="741"/>
    </location>
</feature>
<evidence type="ECO:0000256" key="4">
    <source>
        <dbReference type="ARBA" id="ARBA00022679"/>
    </source>
</evidence>
<keyword evidence="8" id="KW-0902">Two-component regulatory system</keyword>
<feature type="transmembrane region" description="Helical" evidence="10">
    <location>
        <begin position="297"/>
        <end position="317"/>
    </location>
</feature>
<keyword evidence="3 9" id="KW-0597">Phosphoprotein</keyword>
<feature type="domain" description="Response regulatory" evidence="12">
    <location>
        <begin position="692"/>
        <end position="808"/>
    </location>
</feature>
<dbReference type="InterPro" id="IPR001789">
    <property type="entry name" value="Sig_transdc_resp-reg_receiver"/>
</dbReference>
<protein>
    <recommendedName>
        <fullName evidence="2">histidine kinase</fullName>
        <ecNumber evidence="2">2.7.13.3</ecNumber>
    </recommendedName>
</protein>
<dbReference type="SMART" id="SM00388">
    <property type="entry name" value="HisKA"/>
    <property type="match status" value="1"/>
</dbReference>
<dbReference type="EMBL" id="MYFO01000017">
    <property type="protein sequence ID" value="TFE86781.1"/>
    <property type="molecule type" value="Genomic_DNA"/>
</dbReference>
<proteinExistence type="predicted"/>
<feature type="transmembrane region" description="Helical" evidence="10">
    <location>
        <begin position="352"/>
        <end position="371"/>
    </location>
</feature>
<dbReference type="InterPro" id="IPR036097">
    <property type="entry name" value="HisK_dim/P_sf"/>
</dbReference>
<dbReference type="GO" id="GO:0005886">
    <property type="term" value="C:plasma membrane"/>
    <property type="evidence" value="ECO:0007669"/>
    <property type="project" value="TreeGrafter"/>
</dbReference>
<dbReference type="PRINTS" id="PR00344">
    <property type="entry name" value="BCTRLSENSOR"/>
</dbReference>
<evidence type="ECO:0000256" key="10">
    <source>
        <dbReference type="SAM" id="Phobius"/>
    </source>
</evidence>
<organism evidence="13 14">
    <name type="scientific">Paenibacillus athensensis</name>
    <dbReference type="NCBI Taxonomy" id="1967502"/>
    <lineage>
        <taxon>Bacteria</taxon>
        <taxon>Bacillati</taxon>
        <taxon>Bacillota</taxon>
        <taxon>Bacilli</taxon>
        <taxon>Bacillales</taxon>
        <taxon>Paenibacillaceae</taxon>
        <taxon>Paenibacillus</taxon>
    </lineage>
</organism>
<dbReference type="InterPro" id="IPR011623">
    <property type="entry name" value="7TMR_DISM_rcpt_extracell_dom1"/>
</dbReference>
<dbReference type="PROSITE" id="PS50109">
    <property type="entry name" value="HIS_KIN"/>
    <property type="match status" value="2"/>
</dbReference>
<keyword evidence="7" id="KW-0067">ATP-binding</keyword>
<dbReference type="Gene3D" id="3.30.565.10">
    <property type="entry name" value="Histidine kinase-like ATPase, C-terminal domain"/>
    <property type="match status" value="2"/>
</dbReference>
<keyword evidence="4" id="KW-0808">Transferase</keyword>
<comment type="caution">
    <text evidence="13">The sequence shown here is derived from an EMBL/GenBank/DDBJ whole genome shotgun (WGS) entry which is preliminary data.</text>
</comment>
<dbReference type="Gene3D" id="2.60.120.260">
    <property type="entry name" value="Galactose-binding domain-like"/>
    <property type="match status" value="1"/>
</dbReference>
<dbReference type="Pfam" id="PF00072">
    <property type="entry name" value="Response_reg"/>
    <property type="match status" value="1"/>
</dbReference>
<keyword evidence="14" id="KW-1185">Reference proteome</keyword>
<reference evidence="13 14" key="1">
    <citation type="submission" date="2017-03" db="EMBL/GenBank/DDBJ databases">
        <title>Isolation of Levoglucosan Utilizing Bacteria.</title>
        <authorList>
            <person name="Arya A.S."/>
        </authorList>
    </citation>
    <scope>NUCLEOTIDE SEQUENCE [LARGE SCALE GENOMIC DNA]</scope>
    <source>
        <strain evidence="13 14">MEC069</strain>
    </source>
</reference>
<dbReference type="SMART" id="SM00387">
    <property type="entry name" value="HATPase_c"/>
    <property type="match status" value="2"/>
</dbReference>
<keyword evidence="10" id="KW-0812">Transmembrane</keyword>
<dbReference type="Gene3D" id="3.40.50.2300">
    <property type="match status" value="1"/>
</dbReference>
<dbReference type="AlphaFoldDB" id="A0A4Y8Q0F5"/>
<accession>A0A4Y8Q0F5</accession>
<dbReference type="EC" id="2.7.13.3" evidence="2"/>
<evidence type="ECO:0000259" key="12">
    <source>
        <dbReference type="PROSITE" id="PS50110"/>
    </source>
</evidence>
<evidence type="ECO:0000256" key="3">
    <source>
        <dbReference type="ARBA" id="ARBA00022553"/>
    </source>
</evidence>
<dbReference type="SUPFAM" id="SSF52172">
    <property type="entry name" value="CheY-like"/>
    <property type="match status" value="1"/>
</dbReference>
<dbReference type="OrthoDB" id="9809348at2"/>
<evidence type="ECO:0000313" key="14">
    <source>
        <dbReference type="Proteomes" id="UP000298246"/>
    </source>
</evidence>
<evidence type="ECO:0000256" key="6">
    <source>
        <dbReference type="ARBA" id="ARBA00022777"/>
    </source>
</evidence>
<dbReference type="Pfam" id="PF06580">
    <property type="entry name" value="His_kinase"/>
    <property type="match status" value="1"/>
</dbReference>
<feature type="transmembrane region" description="Helical" evidence="10">
    <location>
        <begin position="265"/>
        <end position="285"/>
    </location>
</feature>
<dbReference type="Pfam" id="PF02518">
    <property type="entry name" value="HATPase_c"/>
    <property type="match status" value="2"/>
</dbReference>
<feature type="transmembrane region" description="Helical" evidence="10">
    <location>
        <begin position="233"/>
        <end position="250"/>
    </location>
</feature>
<dbReference type="CDD" id="cd17574">
    <property type="entry name" value="REC_OmpR"/>
    <property type="match status" value="1"/>
</dbReference>
<evidence type="ECO:0000256" key="9">
    <source>
        <dbReference type="PROSITE-ProRule" id="PRU00169"/>
    </source>
</evidence>
<dbReference type="PROSITE" id="PS50110">
    <property type="entry name" value="RESPONSE_REGULATORY"/>
    <property type="match status" value="1"/>
</dbReference>
<evidence type="ECO:0000256" key="7">
    <source>
        <dbReference type="ARBA" id="ARBA00022840"/>
    </source>
</evidence>
<keyword evidence="10" id="KW-0472">Membrane</keyword>
<dbReference type="PANTHER" id="PTHR43047:SF72">
    <property type="entry name" value="OSMOSENSING HISTIDINE PROTEIN KINASE SLN1"/>
    <property type="match status" value="1"/>
</dbReference>
<evidence type="ECO:0000259" key="11">
    <source>
        <dbReference type="PROSITE" id="PS50109"/>
    </source>
</evidence>
<dbReference type="InterPro" id="IPR010559">
    <property type="entry name" value="Sig_transdc_His_kin_internal"/>
</dbReference>
<feature type="transmembrane region" description="Helical" evidence="10">
    <location>
        <begin position="207"/>
        <end position="226"/>
    </location>
</feature>
<keyword evidence="10" id="KW-1133">Transmembrane helix</keyword>
<dbReference type="CDD" id="cd00082">
    <property type="entry name" value="HisKA"/>
    <property type="match status" value="1"/>
</dbReference>
<sequence>MVTILILFIMAISALRIVVINLQVPLKHPLAQQGVLDLRGWTMPKDRTITLDGEWEFYPYQLLKPAVDAEEDAGASSKIAFIPVPGAWDAYFSDKQIFRYGTYRLRILLNEDDEATYSLRTNEIRNASAIYVNGQLAGGAGIPSEKRESYTAQRIPYTVLIPEGSSLVDIRITVSNHAGDGGVTKSIRFGTREAIEERTILSMGLQLLLSIVLLVHALYALILYVFGAGNRGLNYFALTILCGLFSVIAVDERLLFILLPLSFEITVKISLLAYIGVMAFLPPLFKQMFPDYGSVRAVRGFAVFCSVYAAFVLCFPSEYTLPVLPLLAAVLVVSVVISGSILFAAMKGQEDAIFLLLSCVSLGTNVAWTLLGPRIIPFELMHYPFDLIFTVLAFAAFWFKRFLRSVTQTKELAEKLQQTNQAKDEFLANTSHELRNPLHAVLNIAQTMLDDQTYPVHEAHRTKLGIQLDVARRMSLMVEDLLDMARLKEHRVQLQIDTVKVQAVAAGSVEMIRYLLEGKAVALHMGIPGDFPAVWADEHRLTQIMFNLLHNAVKFTERGSIDIQAEVKDGMARVHVRDTGVGMEEETLRRAFLPYEQGPADTHAAYGGFGLGLSICKQLVELQGGQLLAVSSPGEGSVFTFTLPLAEGQKQEDAGPVPLVHDLEAAVALAERARNDFAAGGEDSAPLLQRQRILAVDDDRVNLQVLTDILESASYEVSTAISGVEALAKLSGTRFDLLILDAMMPNMSGYELTRIVRERYTSSELPILLLTARSSPEDIQTGFQLGANDYLTKPVGSLELKSRVRAWTELTLSIEQRLQIEAAWLQAQIKPHFLFNVLHAISTLGYTDTDRMQILLEHFSNYLRSSFDFQNVDSVVSIEQELELVRSYLYIERERFGERLQVEWRVDAKRDVLVPPLSIQTLVENAVRHGLVTRIRGGVITIRIDEQDTFTEVAICDDGVGMEESQWWPLLHASPGNGQGIGLRNTDRRLKQLFGSGLRIQSVPDQGTTVSFRIPK</sequence>
<dbReference type="InterPro" id="IPR036890">
    <property type="entry name" value="HATPase_C_sf"/>
</dbReference>
<dbReference type="SMART" id="SM00448">
    <property type="entry name" value="REC"/>
    <property type="match status" value="1"/>
</dbReference>
<dbReference type="Gene3D" id="1.10.287.130">
    <property type="match status" value="1"/>
</dbReference>
<evidence type="ECO:0000256" key="5">
    <source>
        <dbReference type="ARBA" id="ARBA00022741"/>
    </source>
</evidence>
<evidence type="ECO:0000256" key="1">
    <source>
        <dbReference type="ARBA" id="ARBA00000085"/>
    </source>
</evidence>
<feature type="transmembrane region" description="Helical" evidence="10">
    <location>
        <begin position="323"/>
        <end position="345"/>
    </location>
</feature>
<dbReference type="GO" id="GO:0000155">
    <property type="term" value="F:phosphorelay sensor kinase activity"/>
    <property type="evidence" value="ECO:0007669"/>
    <property type="project" value="InterPro"/>
</dbReference>
<dbReference type="InterPro" id="IPR003594">
    <property type="entry name" value="HATPase_dom"/>
</dbReference>
<feature type="domain" description="Histidine kinase" evidence="11">
    <location>
        <begin position="429"/>
        <end position="647"/>
    </location>
</feature>
<keyword evidence="5" id="KW-0547">Nucleotide-binding</keyword>
<dbReference type="RefSeq" id="WP_134753878.1">
    <property type="nucleotide sequence ID" value="NZ_MYFO02000003.1"/>
</dbReference>
<comment type="catalytic activity">
    <reaction evidence="1">
        <text>ATP + protein L-histidine = ADP + protein N-phospho-L-histidine.</text>
        <dbReference type="EC" id="2.7.13.3"/>
    </reaction>
</comment>
<dbReference type="SUPFAM" id="SSF55874">
    <property type="entry name" value="ATPase domain of HSP90 chaperone/DNA topoisomerase II/histidine kinase"/>
    <property type="match status" value="2"/>
</dbReference>
<dbReference type="InterPro" id="IPR008979">
    <property type="entry name" value="Galactose-bd-like_sf"/>
</dbReference>
<dbReference type="Pfam" id="PF07695">
    <property type="entry name" value="7TMR-DISM_7TM"/>
    <property type="match status" value="1"/>
</dbReference>
<dbReference type="GO" id="GO:0005524">
    <property type="term" value="F:ATP binding"/>
    <property type="evidence" value="ECO:0007669"/>
    <property type="project" value="UniProtKB-KW"/>
</dbReference>
<dbReference type="Pfam" id="PF00512">
    <property type="entry name" value="HisKA"/>
    <property type="match status" value="1"/>
</dbReference>
<dbReference type="PANTHER" id="PTHR43047">
    <property type="entry name" value="TWO-COMPONENT HISTIDINE PROTEIN KINASE"/>
    <property type="match status" value="1"/>
</dbReference>
<dbReference type="Proteomes" id="UP000298246">
    <property type="component" value="Unassembled WGS sequence"/>
</dbReference>
<dbReference type="GO" id="GO:0009927">
    <property type="term" value="F:histidine phosphotransfer kinase activity"/>
    <property type="evidence" value="ECO:0007669"/>
    <property type="project" value="TreeGrafter"/>
</dbReference>
<dbReference type="InterPro" id="IPR003661">
    <property type="entry name" value="HisK_dim/P_dom"/>
</dbReference>